<dbReference type="Pfam" id="PF12725">
    <property type="entry name" value="DUF3810"/>
    <property type="match status" value="1"/>
</dbReference>
<gene>
    <name evidence="2" type="ORF">E7Z59_12305</name>
</gene>
<keyword evidence="1" id="KW-0472">Membrane</keyword>
<keyword evidence="1" id="KW-1133">Transmembrane helix</keyword>
<dbReference type="OrthoDB" id="1048788at2"/>
<name>A0A4S3LYA1_9FLAO</name>
<evidence type="ECO:0000313" key="3">
    <source>
        <dbReference type="Proteomes" id="UP000305939"/>
    </source>
</evidence>
<organism evidence="2 3">
    <name type="scientific">Robertkochia marina</name>
    <dbReference type="NCBI Taxonomy" id="1227945"/>
    <lineage>
        <taxon>Bacteria</taxon>
        <taxon>Pseudomonadati</taxon>
        <taxon>Bacteroidota</taxon>
        <taxon>Flavobacteriia</taxon>
        <taxon>Flavobacteriales</taxon>
        <taxon>Flavobacteriaceae</taxon>
        <taxon>Robertkochia</taxon>
    </lineage>
</organism>
<dbReference type="EMBL" id="SSMC01000003">
    <property type="protein sequence ID" value="THD66570.1"/>
    <property type="molecule type" value="Genomic_DNA"/>
</dbReference>
<evidence type="ECO:0000256" key="1">
    <source>
        <dbReference type="SAM" id="Phobius"/>
    </source>
</evidence>
<feature type="transmembrane region" description="Helical" evidence="1">
    <location>
        <begin position="7"/>
        <end position="25"/>
    </location>
</feature>
<accession>A0A4S3LYA1</accession>
<dbReference type="InterPro" id="IPR024294">
    <property type="entry name" value="DUF3810"/>
</dbReference>
<comment type="caution">
    <text evidence="2">The sequence shown here is derived from an EMBL/GenBank/DDBJ whole genome shotgun (WGS) entry which is preliminary data.</text>
</comment>
<reference evidence="2 3" key="1">
    <citation type="submission" date="2019-04" db="EMBL/GenBank/DDBJ databases">
        <title>Draft genome sequence of Robertkochia marina CC-AMO-30D.</title>
        <authorList>
            <person name="Hameed A."/>
            <person name="Lin S.-Y."/>
            <person name="Shahina M."/>
            <person name="Lai W.-A."/>
            <person name="Young C.-C."/>
        </authorList>
    </citation>
    <scope>NUCLEOTIDE SEQUENCE [LARGE SCALE GENOMIC DNA]</scope>
    <source>
        <strain evidence="2 3">CC-AMO-30D</strain>
    </source>
</reference>
<protein>
    <submittedName>
        <fullName evidence="2">DUF3810 domain-containing protein</fullName>
    </submittedName>
</protein>
<evidence type="ECO:0000313" key="2">
    <source>
        <dbReference type="EMBL" id="THD66570.1"/>
    </source>
</evidence>
<dbReference type="Proteomes" id="UP000305939">
    <property type="component" value="Unassembled WGS sequence"/>
</dbReference>
<dbReference type="AlphaFoldDB" id="A0A4S3LYA1"/>
<dbReference type="RefSeq" id="WP_136336642.1">
    <property type="nucleotide sequence ID" value="NZ_QXMP01000003.1"/>
</dbReference>
<proteinExistence type="predicted"/>
<keyword evidence="1" id="KW-0812">Transmembrane</keyword>
<sequence>MSKTLRTLFALSIIPQVILVNWLSRHPEWIEEWYSQGFYAWFSKVFRFIFGWIPFSVGDIFYTILSLLIIRFFIVKGPLFIRSTREFFRQLFMGISMLYFVFHLFWGLNYHRLPLHEKLALSDEYTTEELKDFTQRLITKSNEAHARLAPHDSIMIKIPYSHAQIYNMSTAGYDKLKEEFPSLAYTPSSIKTSIYSLPLTYMGYSGYLNPFTLEAQVNGMQIDFKYPVVACHEAAHQLGYSAENEANFIGFMAAIHNSDPYFQYSGYIYVLRYCLGEIKRRDIELFNEMNTTINPGILKNFMEVSMFWRRYQNPAEPVFKSTFNSYLKANNQKAGIRSYSYVVALLVNYYKNRSL</sequence>
<keyword evidence="3" id="KW-1185">Reference proteome</keyword>
<feature type="transmembrane region" description="Helical" evidence="1">
    <location>
        <begin position="45"/>
        <end position="70"/>
    </location>
</feature>
<feature type="transmembrane region" description="Helical" evidence="1">
    <location>
        <begin position="91"/>
        <end position="108"/>
    </location>
</feature>